<evidence type="ECO:0000313" key="1">
    <source>
        <dbReference type="EMBL" id="MCE3049288.1"/>
    </source>
</evidence>
<gene>
    <name evidence="1" type="ORF">HAX54_044551</name>
</gene>
<sequence length="76" mass="8858">QLSYYYHGPSQWVEAILEVLLFKERTWKSYPQRIVEGLFKGFGKSYIADPVIEGQASPRRISQIKKNKGDIPQLFL</sequence>
<proteinExistence type="predicted"/>
<reference evidence="1 2" key="1">
    <citation type="journal article" date="2021" name="BMC Genomics">
        <title>Datura genome reveals duplications of psychoactive alkaloid biosynthetic genes and high mutation rate following tissue culture.</title>
        <authorList>
            <person name="Rajewski A."/>
            <person name="Carter-House D."/>
            <person name="Stajich J."/>
            <person name="Litt A."/>
        </authorList>
    </citation>
    <scope>NUCLEOTIDE SEQUENCE [LARGE SCALE GENOMIC DNA]</scope>
    <source>
        <strain evidence="1">AR-01</strain>
    </source>
</reference>
<comment type="caution">
    <text evidence="1">The sequence shown here is derived from an EMBL/GenBank/DDBJ whole genome shotgun (WGS) entry which is preliminary data.</text>
</comment>
<keyword evidence="2" id="KW-1185">Reference proteome</keyword>
<organism evidence="1 2">
    <name type="scientific">Datura stramonium</name>
    <name type="common">Jimsonweed</name>
    <name type="synonym">Common thornapple</name>
    <dbReference type="NCBI Taxonomy" id="4076"/>
    <lineage>
        <taxon>Eukaryota</taxon>
        <taxon>Viridiplantae</taxon>
        <taxon>Streptophyta</taxon>
        <taxon>Embryophyta</taxon>
        <taxon>Tracheophyta</taxon>
        <taxon>Spermatophyta</taxon>
        <taxon>Magnoliopsida</taxon>
        <taxon>eudicotyledons</taxon>
        <taxon>Gunneridae</taxon>
        <taxon>Pentapetalae</taxon>
        <taxon>asterids</taxon>
        <taxon>lamiids</taxon>
        <taxon>Solanales</taxon>
        <taxon>Solanaceae</taxon>
        <taxon>Solanoideae</taxon>
        <taxon>Datureae</taxon>
        <taxon>Datura</taxon>
    </lineage>
</organism>
<dbReference type="Proteomes" id="UP000823775">
    <property type="component" value="Unassembled WGS sequence"/>
</dbReference>
<evidence type="ECO:0000313" key="2">
    <source>
        <dbReference type="Proteomes" id="UP000823775"/>
    </source>
</evidence>
<accession>A0ABS8WEU3</accession>
<dbReference type="EMBL" id="JACEIK010006802">
    <property type="protein sequence ID" value="MCE3049288.1"/>
    <property type="molecule type" value="Genomic_DNA"/>
</dbReference>
<feature type="non-terminal residue" evidence="1">
    <location>
        <position position="1"/>
    </location>
</feature>
<name>A0ABS8WEU3_DATST</name>
<protein>
    <submittedName>
        <fullName evidence="1">Uncharacterized protein</fullName>
    </submittedName>
</protein>